<dbReference type="InterPro" id="IPR011060">
    <property type="entry name" value="RibuloseP-bd_barrel"/>
</dbReference>
<evidence type="ECO:0000256" key="5">
    <source>
        <dbReference type="ARBA" id="ARBA00022793"/>
    </source>
</evidence>
<evidence type="ECO:0000256" key="4">
    <source>
        <dbReference type="ARBA" id="ARBA00022605"/>
    </source>
</evidence>
<dbReference type="InterPro" id="IPR013798">
    <property type="entry name" value="Indole-3-glycerol_P_synth_dom"/>
</dbReference>
<keyword evidence="6" id="KW-0822">Tryptophan biosynthesis</keyword>
<dbReference type="InterPro" id="IPR013785">
    <property type="entry name" value="Aldolase_TIM"/>
</dbReference>
<dbReference type="EMBL" id="CP013690">
    <property type="protein sequence ID" value="ALU25809.1"/>
    <property type="molecule type" value="Genomic_DNA"/>
</dbReference>
<keyword evidence="7" id="KW-0057">Aromatic amino acid biosynthesis</keyword>
<dbReference type="eggNOG" id="COG0134">
    <property type="taxonomic scope" value="Bacteria"/>
</dbReference>
<comment type="catalytic activity">
    <reaction evidence="1">
        <text>1-(2-carboxyphenylamino)-1-deoxy-D-ribulose 5-phosphate + H(+) = (1S,2R)-1-C-(indol-3-yl)glycerol 3-phosphate + CO2 + H2O</text>
        <dbReference type="Rhea" id="RHEA:23476"/>
        <dbReference type="ChEBI" id="CHEBI:15377"/>
        <dbReference type="ChEBI" id="CHEBI:15378"/>
        <dbReference type="ChEBI" id="CHEBI:16526"/>
        <dbReference type="ChEBI" id="CHEBI:58613"/>
        <dbReference type="ChEBI" id="CHEBI:58866"/>
        <dbReference type="EC" id="4.1.1.48"/>
    </reaction>
</comment>
<dbReference type="PANTHER" id="PTHR22854">
    <property type="entry name" value="TRYPTOPHAN BIOSYNTHESIS PROTEIN"/>
    <property type="match status" value="1"/>
</dbReference>
<keyword evidence="4" id="KW-0028">Amino-acid biosynthesis</keyword>
<dbReference type="Pfam" id="PF00218">
    <property type="entry name" value="IGPS"/>
    <property type="match status" value="1"/>
</dbReference>
<dbReference type="AlphaFoldDB" id="A0A0S7EDI9"/>
<protein>
    <recommendedName>
        <fullName evidence="3">indole-3-glycerol-phosphate synthase</fullName>
        <ecNumber evidence="3">4.1.1.48</ecNumber>
    </recommendedName>
</protein>
<dbReference type="GO" id="GO:0004640">
    <property type="term" value="F:phosphoribosylanthranilate isomerase activity"/>
    <property type="evidence" value="ECO:0007669"/>
    <property type="project" value="TreeGrafter"/>
</dbReference>
<keyword evidence="5" id="KW-0210">Decarboxylase</keyword>
<dbReference type="SUPFAM" id="SSF51366">
    <property type="entry name" value="Ribulose-phoshate binding barrel"/>
    <property type="match status" value="1"/>
</dbReference>
<accession>A0A0S7EDI9</accession>
<evidence type="ECO:0000256" key="1">
    <source>
        <dbReference type="ARBA" id="ARBA00001633"/>
    </source>
</evidence>
<organism evidence="9 10">
    <name type="scientific">Myroides odoratimimus</name>
    <dbReference type="NCBI Taxonomy" id="76832"/>
    <lineage>
        <taxon>Bacteria</taxon>
        <taxon>Pseudomonadati</taxon>
        <taxon>Bacteroidota</taxon>
        <taxon>Flavobacteriia</taxon>
        <taxon>Flavobacteriales</taxon>
        <taxon>Flavobacteriaceae</taxon>
        <taxon>Myroides</taxon>
    </lineage>
</organism>
<dbReference type="PANTHER" id="PTHR22854:SF2">
    <property type="entry name" value="INDOLE-3-GLYCEROL-PHOSPHATE SYNTHASE"/>
    <property type="match status" value="1"/>
</dbReference>
<dbReference type="KEGG" id="mod:AS202_06505"/>
<evidence type="ECO:0000256" key="7">
    <source>
        <dbReference type="ARBA" id="ARBA00023141"/>
    </source>
</evidence>
<evidence type="ECO:0000256" key="3">
    <source>
        <dbReference type="ARBA" id="ARBA00012362"/>
    </source>
</evidence>
<gene>
    <name evidence="9" type="ORF">AS202_06505</name>
</gene>
<proteinExistence type="predicted"/>
<dbReference type="FunFam" id="3.20.20.70:FF:000024">
    <property type="entry name" value="Indole-3-glycerol phosphate synthase"/>
    <property type="match status" value="1"/>
</dbReference>
<evidence type="ECO:0000313" key="10">
    <source>
        <dbReference type="Proteomes" id="UP000069030"/>
    </source>
</evidence>
<evidence type="ECO:0000256" key="6">
    <source>
        <dbReference type="ARBA" id="ARBA00022822"/>
    </source>
</evidence>
<name>A0A0S7EDI9_9FLAO</name>
<dbReference type="InterPro" id="IPR045186">
    <property type="entry name" value="Indole-3-glycerol_P_synth"/>
</dbReference>
<dbReference type="Gene3D" id="3.20.20.70">
    <property type="entry name" value="Aldolase class I"/>
    <property type="match status" value="1"/>
</dbReference>
<evidence type="ECO:0000256" key="8">
    <source>
        <dbReference type="ARBA" id="ARBA00023239"/>
    </source>
</evidence>
<dbReference type="NCBIfam" id="NF001377">
    <property type="entry name" value="PRK00278.2-4"/>
    <property type="match status" value="1"/>
</dbReference>
<dbReference type="EC" id="4.1.1.48" evidence="3"/>
<dbReference type="RefSeq" id="WP_006257712.1">
    <property type="nucleotide sequence ID" value="NZ_BCMQ01000001.1"/>
</dbReference>
<reference evidence="9 10" key="1">
    <citation type="journal article" date="2016" name="J. Zhejiang Univ. Sci. B">
        <title>Antibiotic resistance mechanisms of Myroides sp.</title>
        <authorList>
            <person name="Hu S."/>
            <person name="Yuan S."/>
            <person name="Qu H."/>
            <person name="Jiang T."/>
            <person name="Zhou Y."/>
            <person name="Wang M."/>
            <person name="Ming D."/>
        </authorList>
    </citation>
    <scope>NUCLEOTIDE SEQUENCE [LARGE SCALE GENOMIC DNA]</scope>
    <source>
        <strain evidence="9 10">PR63039</strain>
    </source>
</reference>
<comment type="pathway">
    <text evidence="2">Amino-acid biosynthesis; L-tryptophan biosynthesis; L-tryptophan from chorismate: step 4/5.</text>
</comment>
<dbReference type="GO" id="GO:0000162">
    <property type="term" value="P:L-tryptophan biosynthetic process"/>
    <property type="evidence" value="ECO:0007669"/>
    <property type="project" value="UniProtKB-UniPathway"/>
</dbReference>
<evidence type="ECO:0000313" key="9">
    <source>
        <dbReference type="EMBL" id="ALU25809.1"/>
    </source>
</evidence>
<evidence type="ECO:0000256" key="2">
    <source>
        <dbReference type="ARBA" id="ARBA00004696"/>
    </source>
</evidence>
<dbReference type="CDD" id="cd00331">
    <property type="entry name" value="IGPS"/>
    <property type="match status" value="1"/>
</dbReference>
<dbReference type="GO" id="GO:0004425">
    <property type="term" value="F:indole-3-glycerol-phosphate synthase activity"/>
    <property type="evidence" value="ECO:0007669"/>
    <property type="project" value="UniProtKB-EC"/>
</dbReference>
<sequence>MKILEQIKAHKRIEVAQRKTIKSIAELRNTPLYNRTPIDFKACITAKNNRAIIAEFKRQSPSKGIIHPNANITEIVKGYEANEAAALSILNDSQFFGALPTDFANARASVDLPLLQKDFILDEYQIEEAKAIGADAILLIAKMLPIERVKVLTDYAHQLGLQVLLETHTEQEIRDHLHTEFDLIGINNRDLNTFEVNIQHSIALANLLPQQAVKIAESGIQNAATLLELADNGFSGFLMGEYFMKMANPTEQLRLLQQEIKV</sequence>
<keyword evidence="8" id="KW-0456">Lyase</keyword>
<dbReference type="Proteomes" id="UP000069030">
    <property type="component" value="Chromosome"/>
</dbReference>